<proteinExistence type="inferred from homology"/>
<sequence>MTTERICDVLIVGAGATGSLAALTLAEAGLDVVCLEQGSWVEAQDHPHLHADWSWQRRTNWSPDVNKRSHPDDFPVNSDSSQILMWNAVGGSTNVYGAIWPRYRPSDFRKGTEHGLQPDWPLTYEDIAPFYEQADKLVGVSGLAGDPAMPPRDRCPTPPMPVSKVAKRLAAGFDALDWHWWPVEAAAISEDYDGRPACNNCGTCNGCPRGSMSKYSLSIWPKALNAGCELRINARVLKIEKDPGGRASGALYVDRNTGKQHFQKAKLVIVAANGIGTPRLLLASDNLANANDQVGRYLLHHTLVACEMWVDEPVDGHIGYVASLLSRQFAETDVSRGFVNGFNFNCITSTPSAGELAAGWFTPARAPWGRDHHSWFERHFGHSIGVFAIGDDLPNPENRVTLDPVLKDTDGVPAAKTHYAPGENDKRMMNYMLDRLEELAKACGAFEYRLHDYRDKDGVYRTPAWHMIGTCRMGSDPATSVVNRWNQTWEVPNLFIVDGSVLATGGVVNPTATISALALRAAAYIRDNFETLSQQTRSSIAA</sequence>
<dbReference type="Pfam" id="PF05199">
    <property type="entry name" value="GMC_oxred_C"/>
    <property type="match status" value="1"/>
</dbReference>
<feature type="domain" description="Glucose-methanol-choline oxidoreductase C-terminal" evidence="7">
    <location>
        <begin position="394"/>
        <end position="518"/>
    </location>
</feature>
<dbReference type="RefSeq" id="WP_097575125.1">
    <property type="nucleotide sequence ID" value="NZ_NWQG01000114.1"/>
</dbReference>
<evidence type="ECO:0000259" key="6">
    <source>
        <dbReference type="Pfam" id="PF00732"/>
    </source>
</evidence>
<dbReference type="PANTHER" id="PTHR42784:SF1">
    <property type="entry name" value="PYRANOSE 2-OXIDASE"/>
    <property type="match status" value="1"/>
</dbReference>
<dbReference type="InterPro" id="IPR000172">
    <property type="entry name" value="GMC_OxRdtase_N"/>
</dbReference>
<comment type="cofactor">
    <cofactor evidence="1">
        <name>FAD</name>
        <dbReference type="ChEBI" id="CHEBI:57692"/>
    </cofactor>
</comment>
<dbReference type="Pfam" id="PF00732">
    <property type="entry name" value="GMC_oxred_N"/>
    <property type="match status" value="1"/>
</dbReference>
<evidence type="ECO:0000313" key="8">
    <source>
        <dbReference type="EMBL" id="PDQ19671.1"/>
    </source>
</evidence>
<dbReference type="PANTHER" id="PTHR42784">
    <property type="entry name" value="PYRANOSE 2-OXIDASE"/>
    <property type="match status" value="1"/>
</dbReference>
<dbReference type="InterPro" id="IPR036188">
    <property type="entry name" value="FAD/NAD-bd_sf"/>
</dbReference>
<evidence type="ECO:0000313" key="9">
    <source>
        <dbReference type="Proteomes" id="UP000219182"/>
    </source>
</evidence>
<dbReference type="EMBL" id="NWQG01000114">
    <property type="protein sequence ID" value="PDQ19671.1"/>
    <property type="molecule type" value="Genomic_DNA"/>
</dbReference>
<protein>
    <submittedName>
        <fullName evidence="8">Choline dehydrogenase</fullName>
    </submittedName>
</protein>
<gene>
    <name evidence="8" type="ORF">CN311_18165</name>
</gene>
<comment type="similarity">
    <text evidence="2">Belongs to the GMC oxidoreductase family.</text>
</comment>
<dbReference type="Proteomes" id="UP000219182">
    <property type="component" value="Unassembled WGS sequence"/>
</dbReference>
<evidence type="ECO:0000256" key="2">
    <source>
        <dbReference type="ARBA" id="ARBA00010790"/>
    </source>
</evidence>
<evidence type="ECO:0000259" key="7">
    <source>
        <dbReference type="Pfam" id="PF05199"/>
    </source>
</evidence>
<dbReference type="InterPro" id="IPR007867">
    <property type="entry name" value="GMC_OxRtase_C"/>
</dbReference>
<evidence type="ECO:0000256" key="5">
    <source>
        <dbReference type="ARBA" id="ARBA00023002"/>
    </source>
</evidence>
<keyword evidence="5" id="KW-0560">Oxidoreductase</keyword>
<dbReference type="AlphaFoldDB" id="A0A2A6FDG1"/>
<evidence type="ECO:0000256" key="1">
    <source>
        <dbReference type="ARBA" id="ARBA00001974"/>
    </source>
</evidence>
<name>A0A2A6FDG1_9HYPH</name>
<dbReference type="Gene3D" id="3.50.50.60">
    <property type="entry name" value="FAD/NAD(P)-binding domain"/>
    <property type="match status" value="2"/>
</dbReference>
<evidence type="ECO:0000256" key="4">
    <source>
        <dbReference type="ARBA" id="ARBA00022827"/>
    </source>
</evidence>
<comment type="caution">
    <text evidence="8">The sequence shown here is derived from an EMBL/GenBank/DDBJ whole genome shotgun (WGS) entry which is preliminary data.</text>
</comment>
<dbReference type="GO" id="GO:0016614">
    <property type="term" value="F:oxidoreductase activity, acting on CH-OH group of donors"/>
    <property type="evidence" value="ECO:0007669"/>
    <property type="project" value="InterPro"/>
</dbReference>
<reference evidence="8 9" key="1">
    <citation type="submission" date="2017-09" db="EMBL/GenBank/DDBJ databases">
        <title>Mesorhizobum sanjuanii sp. nov. isolated from nodules of Lotus tenuis in saline-alkaline lowlands of Flooding Pampa.</title>
        <authorList>
            <person name="Sannazzaro A.I."/>
            <person name="Torres Tejerizo G.A."/>
            <person name="Fontana F."/>
            <person name="Cumpa Velazquez L.M."/>
            <person name="Hansen L."/>
            <person name="Pistorio M."/>
            <person name="Estrella M.J."/>
        </authorList>
    </citation>
    <scope>NUCLEOTIDE SEQUENCE [LARGE SCALE GENOMIC DNA]</scope>
    <source>
        <strain evidence="8 9">BSA136</strain>
    </source>
</reference>
<keyword evidence="3" id="KW-0285">Flavoprotein</keyword>
<keyword evidence="9" id="KW-1185">Reference proteome</keyword>
<dbReference type="InterPro" id="IPR051473">
    <property type="entry name" value="P2Ox-like"/>
</dbReference>
<accession>A0A2A6FDG1</accession>
<dbReference type="GO" id="GO:0050660">
    <property type="term" value="F:flavin adenine dinucleotide binding"/>
    <property type="evidence" value="ECO:0007669"/>
    <property type="project" value="InterPro"/>
</dbReference>
<organism evidence="8 9">
    <name type="scientific">Mesorhizobium sanjuanii</name>
    <dbReference type="NCBI Taxonomy" id="2037900"/>
    <lineage>
        <taxon>Bacteria</taxon>
        <taxon>Pseudomonadati</taxon>
        <taxon>Pseudomonadota</taxon>
        <taxon>Alphaproteobacteria</taxon>
        <taxon>Hyphomicrobiales</taxon>
        <taxon>Phyllobacteriaceae</taxon>
        <taxon>Mesorhizobium</taxon>
    </lineage>
</organism>
<dbReference type="SUPFAM" id="SSF54373">
    <property type="entry name" value="FAD-linked reductases, C-terminal domain"/>
    <property type="match status" value="1"/>
</dbReference>
<evidence type="ECO:0000256" key="3">
    <source>
        <dbReference type="ARBA" id="ARBA00022630"/>
    </source>
</evidence>
<dbReference type="SUPFAM" id="SSF51905">
    <property type="entry name" value="FAD/NAD(P)-binding domain"/>
    <property type="match status" value="1"/>
</dbReference>
<feature type="domain" description="Glucose-methanol-choline oxidoreductase N-terminal" evidence="6">
    <location>
        <begin position="8"/>
        <end position="302"/>
    </location>
</feature>
<keyword evidence="4" id="KW-0274">FAD</keyword>